<proteinExistence type="predicted"/>
<evidence type="ECO:0000313" key="1">
    <source>
        <dbReference type="EMBL" id="MPD00259.1"/>
    </source>
</evidence>
<organism evidence="1 2">
    <name type="scientific">Portunus trituberculatus</name>
    <name type="common">Swimming crab</name>
    <name type="synonym">Neptunus trituberculatus</name>
    <dbReference type="NCBI Taxonomy" id="210409"/>
    <lineage>
        <taxon>Eukaryota</taxon>
        <taxon>Metazoa</taxon>
        <taxon>Ecdysozoa</taxon>
        <taxon>Arthropoda</taxon>
        <taxon>Crustacea</taxon>
        <taxon>Multicrustacea</taxon>
        <taxon>Malacostraca</taxon>
        <taxon>Eumalacostraca</taxon>
        <taxon>Eucarida</taxon>
        <taxon>Decapoda</taxon>
        <taxon>Pleocyemata</taxon>
        <taxon>Brachyura</taxon>
        <taxon>Eubrachyura</taxon>
        <taxon>Portunoidea</taxon>
        <taxon>Portunidae</taxon>
        <taxon>Portuninae</taxon>
        <taxon>Portunus</taxon>
    </lineage>
</organism>
<evidence type="ECO:0000313" key="2">
    <source>
        <dbReference type="Proteomes" id="UP000324222"/>
    </source>
</evidence>
<dbReference type="Proteomes" id="UP000324222">
    <property type="component" value="Unassembled WGS sequence"/>
</dbReference>
<comment type="caution">
    <text evidence="1">The sequence shown here is derived from an EMBL/GenBank/DDBJ whole genome shotgun (WGS) entry which is preliminary data.</text>
</comment>
<dbReference type="EMBL" id="VSRR010122126">
    <property type="protein sequence ID" value="MPD00259.1"/>
    <property type="molecule type" value="Genomic_DNA"/>
</dbReference>
<keyword evidence="2" id="KW-1185">Reference proteome</keyword>
<protein>
    <submittedName>
        <fullName evidence="1">Uncharacterized protein</fullName>
    </submittedName>
</protein>
<name>A0A5B7K4Y7_PORTR</name>
<accession>A0A5B7K4Y7</accession>
<sequence length="134" mass="15215">MYSLFNTISFSCFYFNFSCSVISSLRKNILKNTNQLFFKVTSCAPFPSHRHETSRTVHTQPTRTNTRTSAGVLGQWSLVRMVAFLASPNPAASPFYGHTAGYIRDTPRHRVPTLARTLIRTTHARQPARPSPRR</sequence>
<gene>
    <name evidence="1" type="ORF">E2C01_095719</name>
</gene>
<dbReference type="AlphaFoldDB" id="A0A5B7K4Y7"/>
<reference evidence="1 2" key="1">
    <citation type="submission" date="2019-05" db="EMBL/GenBank/DDBJ databases">
        <title>Another draft genome of Portunus trituberculatus and its Hox gene families provides insights of decapod evolution.</title>
        <authorList>
            <person name="Jeong J.-H."/>
            <person name="Song I."/>
            <person name="Kim S."/>
            <person name="Choi T."/>
            <person name="Kim D."/>
            <person name="Ryu S."/>
            <person name="Kim W."/>
        </authorList>
    </citation>
    <scope>NUCLEOTIDE SEQUENCE [LARGE SCALE GENOMIC DNA]</scope>
    <source>
        <tissue evidence="1">Muscle</tissue>
    </source>
</reference>